<feature type="domain" description="Fungal-type protein kinase" evidence="1">
    <location>
        <begin position="231"/>
        <end position="395"/>
    </location>
</feature>
<evidence type="ECO:0000313" key="3">
    <source>
        <dbReference type="Proteomes" id="UP001150907"/>
    </source>
</evidence>
<dbReference type="AlphaFoldDB" id="A0A9W8EGN4"/>
<dbReference type="OrthoDB" id="5584477at2759"/>
<reference evidence="2" key="1">
    <citation type="submission" date="2022-07" db="EMBL/GenBank/DDBJ databases">
        <title>Phylogenomic reconstructions and comparative analyses of Kickxellomycotina fungi.</title>
        <authorList>
            <person name="Reynolds N.K."/>
            <person name="Stajich J.E."/>
            <person name="Barry K."/>
            <person name="Grigoriev I.V."/>
            <person name="Crous P."/>
            <person name="Smith M.E."/>
        </authorList>
    </citation>
    <scope>NUCLEOTIDE SEQUENCE</scope>
    <source>
        <strain evidence="2">IMI 214461</strain>
    </source>
</reference>
<proteinExistence type="predicted"/>
<organism evidence="2 3">
    <name type="scientific">Coemansia thaxteri</name>
    <dbReference type="NCBI Taxonomy" id="2663907"/>
    <lineage>
        <taxon>Eukaryota</taxon>
        <taxon>Fungi</taxon>
        <taxon>Fungi incertae sedis</taxon>
        <taxon>Zoopagomycota</taxon>
        <taxon>Kickxellomycotina</taxon>
        <taxon>Kickxellomycetes</taxon>
        <taxon>Kickxellales</taxon>
        <taxon>Kickxellaceae</taxon>
        <taxon>Coemansia</taxon>
    </lineage>
</organism>
<dbReference type="Pfam" id="PF17667">
    <property type="entry name" value="Pkinase_fungal"/>
    <property type="match status" value="1"/>
</dbReference>
<keyword evidence="3" id="KW-1185">Reference proteome</keyword>
<dbReference type="Proteomes" id="UP001150907">
    <property type="component" value="Unassembled WGS sequence"/>
</dbReference>
<evidence type="ECO:0000259" key="1">
    <source>
        <dbReference type="Pfam" id="PF17667"/>
    </source>
</evidence>
<protein>
    <recommendedName>
        <fullName evidence="1">Fungal-type protein kinase domain-containing protein</fullName>
    </recommendedName>
</protein>
<dbReference type="EMBL" id="JANBQF010000509">
    <property type="protein sequence ID" value="KAJ2000600.1"/>
    <property type="molecule type" value="Genomic_DNA"/>
</dbReference>
<name>A0A9W8EGN4_9FUNG</name>
<evidence type="ECO:0000313" key="2">
    <source>
        <dbReference type="EMBL" id="KAJ2000600.1"/>
    </source>
</evidence>
<accession>A0A9W8EGN4</accession>
<comment type="caution">
    <text evidence="2">The sequence shown here is derived from an EMBL/GenBank/DDBJ whole genome shotgun (WGS) entry which is preliminary data.</text>
</comment>
<sequence>MQARQEEFGRLARDKAIFVAKEKPIVEHRVLELALPLDEDAKSIADKSAKLVAAALEHYTSIISVDQDSSDHVLAEQLCSLETRSRLCALAGGCVPWLSPSVDLDREKAKNKPDKPLYAQFRDLVLFAMECLQALVPEPSTADHYRLLLPCSKSGDFKPLDSPDDCRVDQALFLREWGSKIGDGVNEPRYADMLAVVEAKVADSVRSASRTASASNMANQSSASEHCLPKLAMAQEQTVRYSRNIYEIQHSRMFLWGLALCGPCIRIYLFGPDCVLSSEDLDVTLPSGRKQFVEWLVNMCLCEDHRRGFIPSMAFKTPDGDKPYWEISAPAIDNNGNETGKQAVFYSRKPTVKAGSTFGRHTRGFPASTELANIDSPHLFVKVAWQHVEREPEQQQWSESKSTCRSTEYLLILIVPSTPTHSTLCGPSARARCRL</sequence>
<dbReference type="InterPro" id="IPR040976">
    <property type="entry name" value="Pkinase_fungal"/>
</dbReference>
<gene>
    <name evidence="2" type="ORF">H4R26_004537</name>
</gene>